<dbReference type="PANTHER" id="PTHR33112:SF16">
    <property type="entry name" value="HETEROKARYON INCOMPATIBILITY DOMAIN-CONTAINING PROTEIN"/>
    <property type="match status" value="1"/>
</dbReference>
<evidence type="ECO:0000259" key="1">
    <source>
        <dbReference type="Pfam" id="PF06985"/>
    </source>
</evidence>
<dbReference type="InterPro" id="IPR010730">
    <property type="entry name" value="HET"/>
</dbReference>
<dbReference type="Proteomes" id="UP000696280">
    <property type="component" value="Unassembled WGS sequence"/>
</dbReference>
<organism evidence="2 3">
    <name type="scientific">Hymenoscyphus fraxineus</name>
    <dbReference type="NCBI Taxonomy" id="746836"/>
    <lineage>
        <taxon>Eukaryota</taxon>
        <taxon>Fungi</taxon>
        <taxon>Dikarya</taxon>
        <taxon>Ascomycota</taxon>
        <taxon>Pezizomycotina</taxon>
        <taxon>Leotiomycetes</taxon>
        <taxon>Helotiales</taxon>
        <taxon>Helotiaceae</taxon>
        <taxon>Hymenoscyphus</taxon>
    </lineage>
</organism>
<evidence type="ECO:0000313" key="3">
    <source>
        <dbReference type="Proteomes" id="UP000696280"/>
    </source>
</evidence>
<name>A0A9N9PUC5_9HELO</name>
<dbReference type="OrthoDB" id="47007at2759"/>
<protein>
    <recommendedName>
        <fullName evidence="1">Heterokaryon incompatibility domain-containing protein</fullName>
    </recommendedName>
</protein>
<evidence type="ECO:0000313" key="2">
    <source>
        <dbReference type="EMBL" id="CAG8955478.1"/>
    </source>
</evidence>
<proteinExistence type="predicted"/>
<dbReference type="PANTHER" id="PTHR33112">
    <property type="entry name" value="DOMAIN PROTEIN, PUTATIVE-RELATED"/>
    <property type="match status" value="1"/>
</dbReference>
<feature type="domain" description="Heterokaryon incompatibility" evidence="1">
    <location>
        <begin position="151"/>
        <end position="300"/>
    </location>
</feature>
<gene>
    <name evidence="2" type="ORF">HYFRA_00010345</name>
</gene>
<dbReference type="AlphaFoldDB" id="A0A9N9PUC5"/>
<reference evidence="2" key="1">
    <citation type="submission" date="2021-07" db="EMBL/GenBank/DDBJ databases">
        <authorList>
            <person name="Durling M."/>
        </authorList>
    </citation>
    <scope>NUCLEOTIDE SEQUENCE</scope>
</reference>
<dbReference type="EMBL" id="CAJVRL010000063">
    <property type="protein sequence ID" value="CAG8955478.1"/>
    <property type="molecule type" value="Genomic_DNA"/>
</dbReference>
<sequence length="578" mass="65373">MHGKNSFKQSKGFPYHEDVDKLDASASSCALCAVVKRGVQSWVDIFWEGVFPNHLIGRKLSVAKRESGAPGFLVLIDPINQPVDVVAAIGFFIEAGSIQSLNRAISWFKDCLETHESCPTNMTLLPTRVLDVSTPGDGIRLIDSVGMLGQYACLSYCWGSSKQFTTTRDTIKMRMSGFSESDLPRTILDAVIIVRHLAIKYLWVDSLCICQGDGEDWSRESARMTEIYSNAHIVIANNHGRDSSIGCFGTRPPRPMAEVRLPGFASNLVAMASYVPEEFWNDLGGFRNEALSQRGWALQERVLAKRLLHYNTRQMYFECNQGIIGEDGCMRKERYCRLDASIETWDVLVRFYRERNLTNLTDKFPAIGGLAKLFEEKLKAQYVAGLWSTHLISGLAWKPFIELPSICDVYIGPSWSWASYGPGLVNMGEVWNDITKVLEWNVEPKTQNNAYGEISSAWLRIRGPILNLIPVGFELFTNPPHATFRLHNDAEEQLVRFDSLPELESENRELLTSNLEVILLQEQANYVGQFHDPYTCFGLVVKKVGNERKRVGYMHLFERDQVASLIEDESNWKTVTLI</sequence>
<accession>A0A9N9PUC5</accession>
<keyword evidence="3" id="KW-1185">Reference proteome</keyword>
<dbReference type="Pfam" id="PF06985">
    <property type="entry name" value="HET"/>
    <property type="match status" value="1"/>
</dbReference>
<comment type="caution">
    <text evidence="2">The sequence shown here is derived from an EMBL/GenBank/DDBJ whole genome shotgun (WGS) entry which is preliminary data.</text>
</comment>